<dbReference type="InterPro" id="IPR036691">
    <property type="entry name" value="Endo/exonu/phosph_ase_sf"/>
</dbReference>
<dbReference type="AlphaFoldDB" id="A0A5B8YGZ9"/>
<feature type="transmembrane region" description="Helical" evidence="2">
    <location>
        <begin position="7"/>
        <end position="30"/>
    </location>
</feature>
<sequence length="360" mass="41549">MKLKPFLQAFGLVAIIFTLLPFIAADYWWIRVFDFPHIQLTILTLVALMTYFIRFDLKRAEDYVFAAALGACFIFQLGKIYPYIPHGNYDLKEANMEADAVKMKFYIANVYQDNEKPGKLIQEIKNRDADVVLLMETNTRWMNDVSQAVANYPHRVEVPLDNTYGMLLYSKFPLKNEQVKYLVDDSIPSIHTILQLPDGKEVQLFCIHPTPPMPQENPSSTDRDAEMMLIAKSSKGNKLPVIVAGDFNDVAWSQSTTLFKDLSGLLDPRIGRGFYNTFSANSYIMRWPLDHFFASDEFRLITMELGKDIDSDHFPAYFEVQLEPEKAAEQTPEEPTQEQKQDAEEQIKEAREDKEKEKKE</sequence>
<evidence type="ECO:0000313" key="5">
    <source>
        <dbReference type="Proteomes" id="UP000321954"/>
    </source>
</evidence>
<dbReference type="InterPro" id="IPR051916">
    <property type="entry name" value="GPI-anchor_lipid_remodeler"/>
</dbReference>
<dbReference type="Proteomes" id="UP000321954">
    <property type="component" value="Chromosome"/>
</dbReference>
<dbReference type="OrthoDB" id="9796594at2"/>
<dbReference type="EMBL" id="CP042476">
    <property type="protein sequence ID" value="QED37044.1"/>
    <property type="molecule type" value="Genomic_DNA"/>
</dbReference>
<feature type="domain" description="Endonuclease/exonuclease/phosphatase" evidence="3">
    <location>
        <begin position="109"/>
        <end position="313"/>
    </location>
</feature>
<gene>
    <name evidence="4" type="ORF">FK178_04665</name>
</gene>
<dbReference type="PANTHER" id="PTHR14859">
    <property type="entry name" value="CALCOFLUOR WHITE HYPERSENSITIVE PROTEIN PRECURSOR"/>
    <property type="match status" value="1"/>
</dbReference>
<keyword evidence="5" id="KW-1185">Reference proteome</keyword>
<feature type="transmembrane region" description="Helical" evidence="2">
    <location>
        <begin position="36"/>
        <end position="53"/>
    </location>
</feature>
<keyword evidence="4" id="KW-0540">Nuclease</keyword>
<evidence type="ECO:0000313" key="4">
    <source>
        <dbReference type="EMBL" id="QED37044.1"/>
    </source>
</evidence>
<keyword evidence="2" id="KW-1133">Transmembrane helix</keyword>
<dbReference type="RefSeq" id="WP_146831474.1">
    <property type="nucleotide sequence ID" value="NZ_CP042476.1"/>
</dbReference>
<keyword evidence="4" id="KW-0255">Endonuclease</keyword>
<keyword evidence="4" id="KW-0269">Exonuclease</keyword>
<dbReference type="KEGG" id="anp:FK178_04665"/>
<dbReference type="GO" id="GO:0006506">
    <property type="term" value="P:GPI anchor biosynthetic process"/>
    <property type="evidence" value="ECO:0007669"/>
    <property type="project" value="TreeGrafter"/>
</dbReference>
<organism evidence="4 5">
    <name type="scientific">Antarcticibacterium arcticum</name>
    <dbReference type="NCBI Taxonomy" id="2585771"/>
    <lineage>
        <taxon>Bacteria</taxon>
        <taxon>Pseudomonadati</taxon>
        <taxon>Bacteroidota</taxon>
        <taxon>Flavobacteriia</taxon>
        <taxon>Flavobacteriales</taxon>
        <taxon>Flavobacteriaceae</taxon>
        <taxon>Antarcticibacterium</taxon>
    </lineage>
</organism>
<evidence type="ECO:0000256" key="1">
    <source>
        <dbReference type="SAM" id="MobiDB-lite"/>
    </source>
</evidence>
<protein>
    <submittedName>
        <fullName evidence="4">Endonuclease/exonuclease/phosphatase family protein</fullName>
    </submittedName>
</protein>
<feature type="transmembrane region" description="Helical" evidence="2">
    <location>
        <begin position="65"/>
        <end position="84"/>
    </location>
</feature>
<dbReference type="GO" id="GO:0004527">
    <property type="term" value="F:exonuclease activity"/>
    <property type="evidence" value="ECO:0007669"/>
    <property type="project" value="UniProtKB-KW"/>
</dbReference>
<keyword evidence="2" id="KW-0472">Membrane</keyword>
<dbReference type="GO" id="GO:0016020">
    <property type="term" value="C:membrane"/>
    <property type="evidence" value="ECO:0007669"/>
    <property type="project" value="GOC"/>
</dbReference>
<evidence type="ECO:0000256" key="2">
    <source>
        <dbReference type="SAM" id="Phobius"/>
    </source>
</evidence>
<name>A0A5B8YGZ9_9FLAO</name>
<proteinExistence type="predicted"/>
<evidence type="ECO:0000259" key="3">
    <source>
        <dbReference type="Pfam" id="PF03372"/>
    </source>
</evidence>
<keyword evidence="2" id="KW-0812">Transmembrane</keyword>
<dbReference type="PANTHER" id="PTHR14859:SF15">
    <property type="entry name" value="ENDONUCLEASE_EXONUCLEASE_PHOSPHATASE DOMAIN-CONTAINING PROTEIN"/>
    <property type="match status" value="1"/>
</dbReference>
<reference evidence="4 5" key="1">
    <citation type="submission" date="2019-08" db="EMBL/GenBank/DDBJ databases">
        <title>Antarcticibacterium arcticum sp. nov., a bacterium isolated from marine sediment of the Canadian Beaufort Sea.</title>
        <authorList>
            <person name="Lee Y.M."/>
            <person name="Baek K."/>
            <person name="Lee D.-H."/>
            <person name="Shin S.C."/>
            <person name="Jin Y.K."/>
            <person name="Park Y."/>
        </authorList>
    </citation>
    <scope>NUCLEOTIDE SEQUENCE [LARGE SCALE GENOMIC DNA]</scope>
    <source>
        <strain evidence="4 5">PAMC 28998</strain>
    </source>
</reference>
<dbReference type="Gene3D" id="3.60.10.10">
    <property type="entry name" value="Endonuclease/exonuclease/phosphatase"/>
    <property type="match status" value="1"/>
</dbReference>
<feature type="compositionally biased region" description="Basic and acidic residues" evidence="1">
    <location>
        <begin position="337"/>
        <end position="360"/>
    </location>
</feature>
<dbReference type="SUPFAM" id="SSF56219">
    <property type="entry name" value="DNase I-like"/>
    <property type="match status" value="1"/>
</dbReference>
<dbReference type="GO" id="GO:0004519">
    <property type="term" value="F:endonuclease activity"/>
    <property type="evidence" value="ECO:0007669"/>
    <property type="project" value="UniProtKB-KW"/>
</dbReference>
<keyword evidence="4" id="KW-0378">Hydrolase</keyword>
<dbReference type="Pfam" id="PF03372">
    <property type="entry name" value="Exo_endo_phos"/>
    <property type="match status" value="1"/>
</dbReference>
<feature type="region of interest" description="Disordered" evidence="1">
    <location>
        <begin position="321"/>
        <end position="360"/>
    </location>
</feature>
<accession>A0A5B8YGZ9</accession>
<dbReference type="InterPro" id="IPR005135">
    <property type="entry name" value="Endo/exonuclease/phosphatase"/>
</dbReference>